<feature type="active site" description="Proton acceptor" evidence="4">
    <location>
        <position position="778"/>
    </location>
</feature>
<evidence type="ECO:0000256" key="5">
    <source>
        <dbReference type="SAM" id="MobiDB-lite"/>
    </source>
</evidence>
<feature type="compositionally biased region" description="Polar residues" evidence="5">
    <location>
        <begin position="349"/>
        <end position="362"/>
    </location>
</feature>
<sequence>MDIQKPVLMGRLIIWRQLENNNWHRRKLHKCCKAKYRSGKAAMLTSAAYLNIASGSSLQHGHKQFTYISARFKSSKSQKGNTRKENAMSLASLYHAAGSVSNSVQRKIVDGVFTPVLLYSYQMLPKLSARDHKVLSEKRDDQENQNLPLQNEKIEVNQVPNRGDIEHHTKPQIATPASVEERLDERKPVEFQIPDLEKKGATYWVEFPSLKKYASVSALTEMGLSATRVLHRKRFGDAVASGNQHANNKPMPESQLDSEHYQSESHPSNSSECITDTKDPKQLNLDIARSTSKMQENVPPAAEFVPEIPPLSSSNAYNIFKKLGFTSSSSAAVSSPSNDRDLEKDKATSKITTSNNLENPHTSVEYKTDSYTTQSASSSSVQSVETDETAKQQQGNASYIYNNYNLKYIQINLFSSPNWLLSSWRKEKPVVPLSASDENTAYFDSDIPLLEMTDALNSKDASGVPGDSKSYAAVADKIKEESAKLKAAEADKSARKTVRPVISKANVDARTKSLALGINTATSNASRLVKLERLCDHLVQFPESRQAAIQERLIPTLLKHKQKIKDTDILAQVHQLLAQLGYASPVKNRGVRILSVDGGGSRGIIAIEILRELERQSGKPVHEMFDYIIGVSSGAVLVYLLAYAKASLDVCEQLFKEMSVEVFNRNTLLGTSKLFFSHAFYDTDAWMKILRSHMQGVGQSPAIEMSQDPNCPKVAALATLMNAGPIKNYLFRNYNPPPNTTSFYQGSSKYQLCEGLRASSAAPGYFEEYKLDDHVFQDGGVLTNNPSALGLHESKLLWPDTPIQCVVSLGTGRYDPMEEGLELPEYSSLKKKLYQIMISATDTESVHTTLQDLLPAGSYFRFNTLMSEDFLLDENRPDKLDQLQQEALDFVSINELRIMQAAGVLTREKSSLQKATDWVKLQKDIYR</sequence>
<dbReference type="InterPro" id="IPR045217">
    <property type="entry name" value="PNPLA8-like"/>
</dbReference>
<dbReference type="Proteomes" id="UP000007110">
    <property type="component" value="Unassembled WGS sequence"/>
</dbReference>
<feature type="short sequence motif" description="GXGXXG" evidence="4">
    <location>
        <begin position="598"/>
        <end position="603"/>
    </location>
</feature>
<feature type="short sequence motif" description="GXSXG" evidence="4">
    <location>
        <begin position="630"/>
        <end position="634"/>
    </location>
</feature>
<keyword evidence="1 4" id="KW-0378">Hydrolase</keyword>
<feature type="short sequence motif" description="DGA/G" evidence="4">
    <location>
        <begin position="778"/>
        <end position="780"/>
    </location>
</feature>
<dbReference type="GO" id="GO:0019369">
    <property type="term" value="P:arachidonate metabolic process"/>
    <property type="evidence" value="ECO:0000318"/>
    <property type="project" value="GO_Central"/>
</dbReference>
<dbReference type="PANTHER" id="PTHR24185">
    <property type="entry name" value="CALCIUM-INDEPENDENT PHOSPHOLIPASE A2-GAMMA"/>
    <property type="match status" value="1"/>
</dbReference>
<evidence type="ECO:0000256" key="3">
    <source>
        <dbReference type="ARBA" id="ARBA00023098"/>
    </source>
</evidence>
<evidence type="ECO:0000313" key="8">
    <source>
        <dbReference type="Proteomes" id="UP000007110"/>
    </source>
</evidence>
<dbReference type="CDD" id="cd07211">
    <property type="entry name" value="Pat_PNPLA8"/>
    <property type="match status" value="1"/>
</dbReference>
<dbReference type="OrthoDB" id="630895at2759"/>
<evidence type="ECO:0000256" key="4">
    <source>
        <dbReference type="PROSITE-ProRule" id="PRU01161"/>
    </source>
</evidence>
<evidence type="ECO:0000259" key="6">
    <source>
        <dbReference type="PROSITE" id="PS51635"/>
    </source>
</evidence>
<dbReference type="KEGG" id="spu:577649"/>
<feature type="compositionally biased region" description="Polar residues" evidence="5">
    <location>
        <begin position="264"/>
        <end position="274"/>
    </location>
</feature>
<evidence type="ECO:0000256" key="1">
    <source>
        <dbReference type="ARBA" id="ARBA00022801"/>
    </source>
</evidence>
<dbReference type="OMA" id="AYWVELP"/>
<keyword evidence="8" id="KW-1185">Reference proteome</keyword>
<reference evidence="7" key="2">
    <citation type="submission" date="2021-01" db="UniProtKB">
        <authorList>
            <consortium name="EnsemblMetazoa"/>
        </authorList>
    </citation>
    <scope>IDENTIFICATION</scope>
</reference>
<dbReference type="InParanoid" id="A0A7M7HK98"/>
<dbReference type="PANTHER" id="PTHR24185:SF1">
    <property type="entry name" value="CALCIUM-INDEPENDENT PHOSPHOLIPASE A2-GAMMA"/>
    <property type="match status" value="1"/>
</dbReference>
<feature type="active site" description="Nucleophile" evidence="4">
    <location>
        <position position="632"/>
    </location>
</feature>
<evidence type="ECO:0000256" key="2">
    <source>
        <dbReference type="ARBA" id="ARBA00022963"/>
    </source>
</evidence>
<evidence type="ECO:0000313" key="7">
    <source>
        <dbReference type="EnsemblMetazoa" id="XP_011683797"/>
    </source>
</evidence>
<dbReference type="GO" id="GO:0016020">
    <property type="term" value="C:membrane"/>
    <property type="evidence" value="ECO:0000318"/>
    <property type="project" value="GO_Central"/>
</dbReference>
<dbReference type="GeneID" id="577649"/>
<dbReference type="GO" id="GO:0047499">
    <property type="term" value="F:calcium-independent phospholipase A2 activity"/>
    <property type="evidence" value="ECO:0000318"/>
    <property type="project" value="GO_Central"/>
</dbReference>
<dbReference type="PROSITE" id="PS51635">
    <property type="entry name" value="PNPLA"/>
    <property type="match status" value="1"/>
</dbReference>
<accession>A0A7M7HK98</accession>
<feature type="domain" description="PNPLA" evidence="6">
    <location>
        <begin position="594"/>
        <end position="791"/>
    </location>
</feature>
<feature type="region of interest" description="Disordered" evidence="5">
    <location>
        <begin position="329"/>
        <end position="392"/>
    </location>
</feature>
<feature type="compositionally biased region" description="Basic and acidic residues" evidence="5">
    <location>
        <begin position="338"/>
        <end position="348"/>
    </location>
</feature>
<dbReference type="Pfam" id="PF01734">
    <property type="entry name" value="Patatin"/>
    <property type="match status" value="1"/>
</dbReference>
<dbReference type="InterPro" id="IPR002641">
    <property type="entry name" value="PNPLA_dom"/>
</dbReference>
<feature type="region of interest" description="Disordered" evidence="5">
    <location>
        <begin position="239"/>
        <end position="280"/>
    </location>
</feature>
<organism evidence="7 8">
    <name type="scientific">Strongylocentrotus purpuratus</name>
    <name type="common">Purple sea urchin</name>
    <dbReference type="NCBI Taxonomy" id="7668"/>
    <lineage>
        <taxon>Eukaryota</taxon>
        <taxon>Metazoa</taxon>
        <taxon>Echinodermata</taxon>
        <taxon>Eleutherozoa</taxon>
        <taxon>Echinozoa</taxon>
        <taxon>Echinoidea</taxon>
        <taxon>Euechinoidea</taxon>
        <taxon>Echinacea</taxon>
        <taxon>Camarodonta</taxon>
        <taxon>Echinidea</taxon>
        <taxon>Strongylocentrotidae</taxon>
        <taxon>Strongylocentrotus</taxon>
    </lineage>
</organism>
<feature type="compositionally biased region" description="Low complexity" evidence="5">
    <location>
        <begin position="369"/>
        <end position="384"/>
    </location>
</feature>
<protein>
    <recommendedName>
        <fullName evidence="6">PNPLA domain-containing protein</fullName>
    </recommendedName>
</protein>
<dbReference type="EnsemblMetazoa" id="XM_011685495">
    <property type="protein sequence ID" value="XP_011683797"/>
    <property type="gene ID" value="LOC577649"/>
</dbReference>
<dbReference type="EnsemblMetazoa" id="XM_777865">
    <property type="protein sequence ID" value="XP_782958"/>
    <property type="gene ID" value="LOC577649"/>
</dbReference>
<reference evidence="8" key="1">
    <citation type="submission" date="2015-02" db="EMBL/GenBank/DDBJ databases">
        <title>Genome sequencing for Strongylocentrotus purpuratus.</title>
        <authorList>
            <person name="Murali S."/>
            <person name="Liu Y."/>
            <person name="Vee V."/>
            <person name="English A."/>
            <person name="Wang M."/>
            <person name="Skinner E."/>
            <person name="Han Y."/>
            <person name="Muzny D.M."/>
            <person name="Worley K.C."/>
            <person name="Gibbs R.A."/>
        </authorList>
    </citation>
    <scope>NUCLEOTIDE SEQUENCE</scope>
</reference>
<dbReference type="AlphaFoldDB" id="A0A7M7HK98"/>
<dbReference type="Gene3D" id="3.40.1090.10">
    <property type="entry name" value="Cytosolic phospholipase A2 catalytic domain"/>
    <property type="match status" value="1"/>
</dbReference>
<keyword evidence="3 4" id="KW-0443">Lipid metabolism</keyword>
<name>A0A7M7HK98_STRPU</name>
<keyword evidence="2 4" id="KW-0442">Lipid degradation</keyword>
<dbReference type="InterPro" id="IPR016035">
    <property type="entry name" value="Acyl_Trfase/lysoPLipase"/>
</dbReference>
<dbReference type="RefSeq" id="XP_782958.1">
    <property type="nucleotide sequence ID" value="XM_777865.4"/>
</dbReference>
<dbReference type="CTD" id="50640"/>
<dbReference type="SUPFAM" id="SSF52151">
    <property type="entry name" value="FabD/lysophospholipase-like"/>
    <property type="match status" value="1"/>
</dbReference>
<dbReference type="GO" id="GO:0016042">
    <property type="term" value="P:lipid catabolic process"/>
    <property type="evidence" value="ECO:0007669"/>
    <property type="project" value="UniProtKB-UniRule"/>
</dbReference>
<proteinExistence type="predicted"/>
<dbReference type="RefSeq" id="XP_011683797.1">
    <property type="nucleotide sequence ID" value="XM_011685495.2"/>
</dbReference>